<evidence type="ECO:0000313" key="2">
    <source>
        <dbReference type="EMBL" id="KAL1248196.1"/>
    </source>
</evidence>
<comment type="caution">
    <text evidence="2">The sequence shown here is derived from an EMBL/GenBank/DDBJ whole genome shotgun (WGS) entry which is preliminary data.</text>
</comment>
<proteinExistence type="predicted"/>
<dbReference type="Proteomes" id="UP001558613">
    <property type="component" value="Unassembled WGS sequence"/>
</dbReference>
<accession>A0ABR3L5J6</accession>
<feature type="coiled-coil region" evidence="1">
    <location>
        <begin position="180"/>
        <end position="238"/>
    </location>
</feature>
<dbReference type="EMBL" id="JAYMGO010000024">
    <property type="protein sequence ID" value="KAL1248196.1"/>
    <property type="molecule type" value="Genomic_DNA"/>
</dbReference>
<gene>
    <name evidence="2" type="ORF">QQF64_021514</name>
</gene>
<keyword evidence="3" id="KW-1185">Reference proteome</keyword>
<organism evidence="2 3">
    <name type="scientific">Cirrhinus molitorella</name>
    <name type="common">mud carp</name>
    <dbReference type="NCBI Taxonomy" id="172907"/>
    <lineage>
        <taxon>Eukaryota</taxon>
        <taxon>Metazoa</taxon>
        <taxon>Chordata</taxon>
        <taxon>Craniata</taxon>
        <taxon>Vertebrata</taxon>
        <taxon>Euteleostomi</taxon>
        <taxon>Actinopterygii</taxon>
        <taxon>Neopterygii</taxon>
        <taxon>Teleostei</taxon>
        <taxon>Ostariophysi</taxon>
        <taxon>Cypriniformes</taxon>
        <taxon>Cyprinidae</taxon>
        <taxon>Labeoninae</taxon>
        <taxon>Labeonini</taxon>
        <taxon>Cirrhinus</taxon>
    </lineage>
</organism>
<reference evidence="2 3" key="1">
    <citation type="submission" date="2023-09" db="EMBL/GenBank/DDBJ databases">
        <authorList>
            <person name="Wang M."/>
        </authorList>
    </citation>
    <scope>NUCLEOTIDE SEQUENCE [LARGE SCALE GENOMIC DNA]</scope>
    <source>
        <strain evidence="2">GT-2023</strain>
        <tissue evidence="2">Liver</tissue>
    </source>
</reference>
<name>A0ABR3L5J6_9TELE</name>
<keyword evidence="1" id="KW-0175">Coiled coil</keyword>
<sequence length="305" mass="34971">MKANNIFSIQSNQAYKFLEISPSSLSKEDWEKEYNNVKEKLEKIRPNTVNHKAITHNSTSSLEFIQDPLPSAGRMALLYHPSYLCLGKFPKLERLIRERAIETQQLFGSSEAFPLKCVYTSENLVKSLLPSLKVTAEKNKPTLAWKWIGDIISDVKEIVTKYHKHNSDAAKSTSDIIAVKDETEKQQQKQTIEMEEIQKIVENLEGKLHRINKKVEDSEKKNAEIQNLINSITNTKDEQATQTSGVTSMMGSKVAVFSMIVLFMENIIHYIWKMKFWEKVGSLLDKLKKETFTGEVWIDDLAAML</sequence>
<evidence type="ECO:0000256" key="1">
    <source>
        <dbReference type="SAM" id="Coils"/>
    </source>
</evidence>
<evidence type="ECO:0000313" key="3">
    <source>
        <dbReference type="Proteomes" id="UP001558613"/>
    </source>
</evidence>
<protein>
    <submittedName>
        <fullName evidence="2">Uncharacterized protein</fullName>
    </submittedName>
</protein>